<name>A0ABV7S843_9ACTN</name>
<sequence>MAQDLHFDEDDLRALAGPRTFERCQGYLAAVTAMEVGDGWITGHGPRDGRLPDGAEARRSLAAYQQLRMAARAAGCWQAEREQALVLLRADAGQRQQCWYGGPVLLDDGDVDAAWRAAAETRAQGGSGGGRRRTEPGPR</sequence>
<organism evidence="2 3">
    <name type="scientific">Streptomyces yaanensis</name>
    <dbReference type="NCBI Taxonomy" id="1142239"/>
    <lineage>
        <taxon>Bacteria</taxon>
        <taxon>Bacillati</taxon>
        <taxon>Actinomycetota</taxon>
        <taxon>Actinomycetes</taxon>
        <taxon>Kitasatosporales</taxon>
        <taxon>Streptomycetaceae</taxon>
        <taxon>Streptomyces</taxon>
    </lineage>
</organism>
<feature type="region of interest" description="Disordered" evidence="1">
    <location>
        <begin position="118"/>
        <end position="139"/>
    </location>
</feature>
<evidence type="ECO:0000313" key="3">
    <source>
        <dbReference type="Proteomes" id="UP001595701"/>
    </source>
</evidence>
<dbReference type="RefSeq" id="WP_386275789.1">
    <property type="nucleotide sequence ID" value="NZ_JBHRWR010000002.1"/>
</dbReference>
<keyword evidence="3" id="KW-1185">Reference proteome</keyword>
<proteinExistence type="predicted"/>
<dbReference type="EMBL" id="JBHRWR010000002">
    <property type="protein sequence ID" value="MFC3572626.1"/>
    <property type="molecule type" value="Genomic_DNA"/>
</dbReference>
<gene>
    <name evidence="2" type="ORF">ACFOZ0_04875</name>
</gene>
<evidence type="ECO:0000256" key="1">
    <source>
        <dbReference type="SAM" id="MobiDB-lite"/>
    </source>
</evidence>
<reference evidence="3" key="1">
    <citation type="journal article" date="2019" name="Int. J. Syst. Evol. Microbiol.">
        <title>The Global Catalogue of Microorganisms (GCM) 10K type strain sequencing project: providing services to taxonomists for standard genome sequencing and annotation.</title>
        <authorList>
            <consortium name="The Broad Institute Genomics Platform"/>
            <consortium name="The Broad Institute Genome Sequencing Center for Infectious Disease"/>
            <person name="Wu L."/>
            <person name="Ma J."/>
        </authorList>
    </citation>
    <scope>NUCLEOTIDE SEQUENCE [LARGE SCALE GENOMIC DNA]</scope>
    <source>
        <strain evidence="3">CGMCC 4.7035</strain>
    </source>
</reference>
<comment type="caution">
    <text evidence="2">The sequence shown here is derived from an EMBL/GenBank/DDBJ whole genome shotgun (WGS) entry which is preliminary data.</text>
</comment>
<accession>A0ABV7S843</accession>
<evidence type="ECO:0000313" key="2">
    <source>
        <dbReference type="EMBL" id="MFC3572626.1"/>
    </source>
</evidence>
<dbReference type="Proteomes" id="UP001595701">
    <property type="component" value="Unassembled WGS sequence"/>
</dbReference>
<protein>
    <submittedName>
        <fullName evidence="2">Uncharacterized protein</fullName>
    </submittedName>
</protein>